<organism evidence="5 6">
    <name type="scientific">Azohydromonas caseinilytica</name>
    <dbReference type="NCBI Taxonomy" id="2728836"/>
    <lineage>
        <taxon>Bacteria</taxon>
        <taxon>Pseudomonadati</taxon>
        <taxon>Pseudomonadota</taxon>
        <taxon>Betaproteobacteria</taxon>
        <taxon>Burkholderiales</taxon>
        <taxon>Sphaerotilaceae</taxon>
        <taxon>Azohydromonas</taxon>
    </lineage>
</organism>
<feature type="transmembrane region" description="Helical" evidence="3">
    <location>
        <begin position="218"/>
        <end position="239"/>
    </location>
</feature>
<comment type="similarity">
    <text evidence="1">Belongs to the SCO1/2 family.</text>
</comment>
<keyword evidence="6" id="KW-1185">Reference proteome</keyword>
<keyword evidence="3" id="KW-0472">Membrane</keyword>
<dbReference type="PANTHER" id="PTHR12151:SF8">
    <property type="entry name" value="THIOREDOXIN DOMAIN-CONTAINING PROTEIN"/>
    <property type="match status" value="1"/>
</dbReference>
<keyword evidence="3" id="KW-1133">Transmembrane helix</keyword>
<reference evidence="5 6" key="1">
    <citation type="submission" date="2020-04" db="EMBL/GenBank/DDBJ databases">
        <title>Azohydromonas sp. isolated from soil.</title>
        <authorList>
            <person name="Dahal R.H."/>
        </authorList>
    </citation>
    <scope>NUCLEOTIDE SEQUENCE [LARGE SCALE GENOMIC DNA]</scope>
    <source>
        <strain evidence="5 6">G-1-1-14</strain>
    </source>
</reference>
<feature type="domain" description="Thioredoxin" evidence="4">
    <location>
        <begin position="13"/>
        <end position="192"/>
    </location>
</feature>
<sequence length="249" mass="26566">MPPPLPDAGLQQHLDAQLPPDLPLVDSSGRPLRLGETFGDRPVLLVLGYYHCTQLCGLLMHGLLEALHDGGLPRSAYRIVRVSIDPADTPATASALRTADLAYADFLEAHRPPQEALDLRLLTGAEAALRSLAHALGWRYRRAGEPDGPAEGYAHPAVAAVLTPDGRVSRYLPGVRFDPAQLRLALVAAGEGRIGGLSDRLALLCAHLDARLGRHSAAVLQAVRVVGLLTALALLAFVARQAWPGRKAR</sequence>
<dbReference type="PROSITE" id="PS51352">
    <property type="entry name" value="THIOREDOXIN_2"/>
    <property type="match status" value="1"/>
</dbReference>
<dbReference type="EMBL" id="JABBFW010000024">
    <property type="protein sequence ID" value="NML17906.1"/>
    <property type="molecule type" value="Genomic_DNA"/>
</dbReference>
<dbReference type="CDD" id="cd02968">
    <property type="entry name" value="SCO"/>
    <property type="match status" value="1"/>
</dbReference>
<accession>A0A848FFJ5</accession>
<protein>
    <submittedName>
        <fullName evidence="5">SCO family protein</fullName>
    </submittedName>
</protein>
<dbReference type="InterPro" id="IPR013766">
    <property type="entry name" value="Thioredoxin_domain"/>
</dbReference>
<proteinExistence type="inferred from homology"/>
<evidence type="ECO:0000256" key="3">
    <source>
        <dbReference type="SAM" id="Phobius"/>
    </source>
</evidence>
<evidence type="ECO:0000313" key="5">
    <source>
        <dbReference type="EMBL" id="NML17906.1"/>
    </source>
</evidence>
<dbReference type="AlphaFoldDB" id="A0A848FFJ5"/>
<dbReference type="InterPro" id="IPR036249">
    <property type="entry name" value="Thioredoxin-like_sf"/>
</dbReference>
<evidence type="ECO:0000256" key="2">
    <source>
        <dbReference type="ARBA" id="ARBA00023008"/>
    </source>
</evidence>
<evidence type="ECO:0000256" key="1">
    <source>
        <dbReference type="ARBA" id="ARBA00010996"/>
    </source>
</evidence>
<comment type="caution">
    <text evidence="5">The sequence shown here is derived from an EMBL/GenBank/DDBJ whole genome shotgun (WGS) entry which is preliminary data.</text>
</comment>
<evidence type="ECO:0000259" key="4">
    <source>
        <dbReference type="PROSITE" id="PS51352"/>
    </source>
</evidence>
<dbReference type="PANTHER" id="PTHR12151">
    <property type="entry name" value="ELECTRON TRANSPORT PROTIN SCO1/SENC FAMILY MEMBER"/>
    <property type="match status" value="1"/>
</dbReference>
<keyword evidence="2" id="KW-0186">Copper</keyword>
<name>A0A848FFJ5_9BURK</name>
<evidence type="ECO:0000313" key="6">
    <source>
        <dbReference type="Proteomes" id="UP000574067"/>
    </source>
</evidence>
<dbReference type="Pfam" id="PF02630">
    <property type="entry name" value="SCO1-SenC"/>
    <property type="match status" value="1"/>
</dbReference>
<dbReference type="Proteomes" id="UP000574067">
    <property type="component" value="Unassembled WGS sequence"/>
</dbReference>
<keyword evidence="3" id="KW-0812">Transmembrane</keyword>
<dbReference type="InterPro" id="IPR003782">
    <property type="entry name" value="SCO1/SenC"/>
</dbReference>
<dbReference type="SUPFAM" id="SSF52833">
    <property type="entry name" value="Thioredoxin-like"/>
    <property type="match status" value="1"/>
</dbReference>
<dbReference type="Gene3D" id="3.40.30.10">
    <property type="entry name" value="Glutaredoxin"/>
    <property type="match status" value="1"/>
</dbReference>
<gene>
    <name evidence="5" type="ORF">HHL10_23320</name>
</gene>